<evidence type="ECO:0000256" key="2">
    <source>
        <dbReference type="ARBA" id="ARBA00006727"/>
    </source>
</evidence>
<keyword evidence="3" id="KW-0812">Transmembrane</keyword>
<gene>
    <name evidence="4" type="ORF">L210DRAFT_3321223</name>
</gene>
<dbReference type="EMBL" id="WHUW01000001">
    <property type="protein sequence ID" value="KAF8452482.1"/>
    <property type="molecule type" value="Genomic_DNA"/>
</dbReference>
<feature type="transmembrane region" description="Helical" evidence="3">
    <location>
        <begin position="170"/>
        <end position="188"/>
    </location>
</feature>
<proteinExistence type="inferred from homology"/>
<keyword evidence="3" id="KW-1133">Transmembrane helix</keyword>
<comment type="caution">
    <text evidence="4">The sequence shown here is derived from an EMBL/GenBank/DDBJ whole genome shotgun (WGS) entry which is preliminary data.</text>
</comment>
<keyword evidence="5" id="KW-1185">Reference proteome</keyword>
<feature type="transmembrane region" description="Helical" evidence="3">
    <location>
        <begin position="246"/>
        <end position="265"/>
    </location>
</feature>
<dbReference type="GO" id="GO:0022857">
    <property type="term" value="F:transmembrane transporter activity"/>
    <property type="evidence" value="ECO:0007669"/>
    <property type="project" value="InterPro"/>
</dbReference>
<feature type="transmembrane region" description="Helical" evidence="3">
    <location>
        <begin position="363"/>
        <end position="384"/>
    </location>
</feature>
<dbReference type="Proteomes" id="UP001194468">
    <property type="component" value="Unassembled WGS sequence"/>
</dbReference>
<reference evidence="4" key="2">
    <citation type="journal article" date="2020" name="Nat. Commun.">
        <title>Large-scale genome sequencing of mycorrhizal fungi provides insights into the early evolution of symbiotic traits.</title>
        <authorList>
            <person name="Miyauchi S."/>
            <person name="Kiss E."/>
            <person name="Kuo A."/>
            <person name="Drula E."/>
            <person name="Kohler A."/>
            <person name="Sanchez-Garcia M."/>
            <person name="Morin E."/>
            <person name="Andreopoulos B."/>
            <person name="Barry K.W."/>
            <person name="Bonito G."/>
            <person name="Buee M."/>
            <person name="Carver A."/>
            <person name="Chen C."/>
            <person name="Cichocki N."/>
            <person name="Clum A."/>
            <person name="Culley D."/>
            <person name="Crous P.W."/>
            <person name="Fauchery L."/>
            <person name="Girlanda M."/>
            <person name="Hayes R.D."/>
            <person name="Keri Z."/>
            <person name="LaButti K."/>
            <person name="Lipzen A."/>
            <person name="Lombard V."/>
            <person name="Magnuson J."/>
            <person name="Maillard F."/>
            <person name="Murat C."/>
            <person name="Nolan M."/>
            <person name="Ohm R.A."/>
            <person name="Pangilinan J."/>
            <person name="Pereira M.F."/>
            <person name="Perotto S."/>
            <person name="Peter M."/>
            <person name="Pfister S."/>
            <person name="Riley R."/>
            <person name="Sitrit Y."/>
            <person name="Stielow J.B."/>
            <person name="Szollosi G."/>
            <person name="Zifcakova L."/>
            <person name="Stursova M."/>
            <person name="Spatafora J.W."/>
            <person name="Tedersoo L."/>
            <person name="Vaario L.M."/>
            <person name="Yamada A."/>
            <person name="Yan M."/>
            <person name="Wang P."/>
            <person name="Xu J."/>
            <person name="Bruns T."/>
            <person name="Baldrian P."/>
            <person name="Vilgalys R."/>
            <person name="Dunand C."/>
            <person name="Henrissat B."/>
            <person name="Grigoriev I.V."/>
            <person name="Hibbett D."/>
            <person name="Nagy L.G."/>
            <person name="Martin F.M."/>
        </authorList>
    </citation>
    <scope>NUCLEOTIDE SEQUENCE</scope>
    <source>
        <strain evidence="4">BED1</strain>
    </source>
</reference>
<protein>
    <submittedName>
        <fullName evidence="4">MFS general substrate transporter</fullName>
    </submittedName>
</protein>
<dbReference type="PANTHER" id="PTHR11360">
    <property type="entry name" value="MONOCARBOXYLATE TRANSPORTER"/>
    <property type="match status" value="1"/>
</dbReference>
<evidence type="ECO:0000313" key="4">
    <source>
        <dbReference type="EMBL" id="KAF8452482.1"/>
    </source>
</evidence>
<dbReference type="Pfam" id="PF07690">
    <property type="entry name" value="MFS_1"/>
    <property type="match status" value="1"/>
</dbReference>
<evidence type="ECO:0000256" key="3">
    <source>
        <dbReference type="SAM" id="Phobius"/>
    </source>
</evidence>
<keyword evidence="3" id="KW-0472">Membrane</keyword>
<dbReference type="InterPro" id="IPR036259">
    <property type="entry name" value="MFS_trans_sf"/>
</dbReference>
<evidence type="ECO:0000313" key="5">
    <source>
        <dbReference type="Proteomes" id="UP001194468"/>
    </source>
</evidence>
<feature type="non-terminal residue" evidence="4">
    <location>
        <position position="397"/>
    </location>
</feature>
<feature type="transmembrane region" description="Helical" evidence="3">
    <location>
        <begin position="137"/>
        <end position="158"/>
    </location>
</feature>
<dbReference type="InterPro" id="IPR050327">
    <property type="entry name" value="Proton-linked_MCT"/>
</dbReference>
<dbReference type="Gene3D" id="1.20.1250.20">
    <property type="entry name" value="MFS general substrate transporter like domains"/>
    <property type="match status" value="2"/>
</dbReference>
<feature type="transmembrane region" description="Helical" evidence="3">
    <location>
        <begin position="80"/>
        <end position="97"/>
    </location>
</feature>
<organism evidence="4 5">
    <name type="scientific">Boletus edulis BED1</name>
    <dbReference type="NCBI Taxonomy" id="1328754"/>
    <lineage>
        <taxon>Eukaryota</taxon>
        <taxon>Fungi</taxon>
        <taxon>Dikarya</taxon>
        <taxon>Basidiomycota</taxon>
        <taxon>Agaricomycotina</taxon>
        <taxon>Agaricomycetes</taxon>
        <taxon>Agaricomycetidae</taxon>
        <taxon>Boletales</taxon>
        <taxon>Boletineae</taxon>
        <taxon>Boletaceae</taxon>
        <taxon>Boletoideae</taxon>
        <taxon>Boletus</taxon>
    </lineage>
</organism>
<feature type="non-terminal residue" evidence="4">
    <location>
        <position position="1"/>
    </location>
</feature>
<dbReference type="AlphaFoldDB" id="A0AAD4GM92"/>
<evidence type="ECO:0000256" key="1">
    <source>
        <dbReference type="ARBA" id="ARBA00004141"/>
    </source>
</evidence>
<feature type="transmembrane region" description="Helical" evidence="3">
    <location>
        <begin position="103"/>
        <end position="125"/>
    </location>
</feature>
<accession>A0AAD4GM92</accession>
<feature type="transmembrane region" description="Helical" evidence="3">
    <location>
        <begin position="301"/>
        <end position="324"/>
    </location>
</feature>
<comment type="similarity">
    <text evidence="2">Belongs to the major facilitator superfamily. Monocarboxylate porter (TC 2.A.1.13) family.</text>
</comment>
<dbReference type="InterPro" id="IPR011701">
    <property type="entry name" value="MFS"/>
</dbReference>
<feature type="transmembrane region" description="Helical" evidence="3">
    <location>
        <begin position="51"/>
        <end position="68"/>
    </location>
</feature>
<comment type="subcellular location">
    <subcellularLocation>
        <location evidence="1">Membrane</location>
        <topology evidence="1">Multi-pass membrane protein</topology>
    </subcellularLocation>
</comment>
<feature type="transmembrane region" description="Helical" evidence="3">
    <location>
        <begin position="336"/>
        <end position="357"/>
    </location>
</feature>
<feature type="transmembrane region" description="Helical" evidence="3">
    <location>
        <begin position="12"/>
        <end position="31"/>
    </location>
</feature>
<feature type="transmembrane region" description="Helical" evidence="3">
    <location>
        <begin position="277"/>
        <end position="295"/>
    </location>
</feature>
<feature type="transmembrane region" description="Helical" evidence="3">
    <location>
        <begin position="212"/>
        <end position="234"/>
    </location>
</feature>
<reference evidence="4" key="1">
    <citation type="submission" date="2019-10" db="EMBL/GenBank/DDBJ databases">
        <authorList>
            <consortium name="DOE Joint Genome Institute"/>
            <person name="Kuo A."/>
            <person name="Miyauchi S."/>
            <person name="Kiss E."/>
            <person name="Drula E."/>
            <person name="Kohler A."/>
            <person name="Sanchez-Garcia M."/>
            <person name="Andreopoulos B."/>
            <person name="Barry K.W."/>
            <person name="Bonito G."/>
            <person name="Buee M."/>
            <person name="Carver A."/>
            <person name="Chen C."/>
            <person name="Cichocki N."/>
            <person name="Clum A."/>
            <person name="Culley D."/>
            <person name="Crous P.W."/>
            <person name="Fauchery L."/>
            <person name="Girlanda M."/>
            <person name="Hayes R."/>
            <person name="Keri Z."/>
            <person name="LaButti K."/>
            <person name="Lipzen A."/>
            <person name="Lombard V."/>
            <person name="Magnuson J."/>
            <person name="Maillard F."/>
            <person name="Morin E."/>
            <person name="Murat C."/>
            <person name="Nolan M."/>
            <person name="Ohm R."/>
            <person name="Pangilinan J."/>
            <person name="Pereira M."/>
            <person name="Perotto S."/>
            <person name="Peter M."/>
            <person name="Riley R."/>
            <person name="Sitrit Y."/>
            <person name="Stielow B."/>
            <person name="Szollosi G."/>
            <person name="Zifcakova L."/>
            <person name="Stursova M."/>
            <person name="Spatafora J.W."/>
            <person name="Tedersoo L."/>
            <person name="Vaario L.-M."/>
            <person name="Yamada A."/>
            <person name="Yan M."/>
            <person name="Wang P."/>
            <person name="Xu J."/>
            <person name="Bruns T."/>
            <person name="Baldrian P."/>
            <person name="Vilgalys R."/>
            <person name="Henrissat B."/>
            <person name="Grigoriev I.V."/>
            <person name="Hibbett D."/>
            <person name="Nagy L.G."/>
            <person name="Martin F.M."/>
        </authorList>
    </citation>
    <scope>NUCLEOTIDE SEQUENCE</scope>
    <source>
        <strain evidence="4">BED1</strain>
    </source>
</reference>
<dbReference type="SUPFAM" id="SSF103473">
    <property type="entry name" value="MFS general substrate transporter"/>
    <property type="match status" value="1"/>
</dbReference>
<name>A0AAD4GM92_BOLED</name>
<sequence length="397" mass="41811">GDPPDGGLKAWSVILATALTTCAAFGYVNAWGIFQAYYEEVILSNENPSDIAWIGSVQYALVFLPGLVTGRLFDIGYFKIPYLFASCLLVACTFLVAECKVYWQFLLAQGLGIGLASGILIGPALGIVSHWFSKRRGLALGVTAIGSSVGGTVFPIAAQKLIPEVGHWTMRIFGFILILLLGVANLTLDRRLPPQNVKGGLFNWTTLKNPAYAMYCISSVTTFLGLYTMLTYIPVSAVQAGIPNDFSFYFIAIANGASALGRILAGLLADRVGATNVICPFIVVAATMTFVWPFVTSQGGLIAIAVIYGFSCGTYVSLLPAPVMSMGAVGDVGRRTGLLLSFAAFGALGGPPISGAINSATGGFEGVGCYAGGILLFSVCLMLLSRYLHLGKLAGKF</sequence>
<dbReference type="GO" id="GO:0016020">
    <property type="term" value="C:membrane"/>
    <property type="evidence" value="ECO:0007669"/>
    <property type="project" value="UniProtKB-SubCell"/>
</dbReference>
<dbReference type="PANTHER" id="PTHR11360:SF234">
    <property type="entry name" value="MFS-TYPE TRANSPORTER DBAD-RELATED"/>
    <property type="match status" value="1"/>
</dbReference>